<protein>
    <recommendedName>
        <fullName evidence="6">HTTM-like domain-containing protein</fullName>
    </recommendedName>
</protein>
<dbReference type="InterPro" id="IPR011020">
    <property type="entry name" value="HTTM-like"/>
</dbReference>
<evidence type="ECO:0000256" key="5">
    <source>
        <dbReference type="SAM" id="Phobius"/>
    </source>
</evidence>
<dbReference type="OrthoDB" id="128729at2"/>
<evidence type="ECO:0000256" key="3">
    <source>
        <dbReference type="ARBA" id="ARBA00022989"/>
    </source>
</evidence>
<dbReference type="RefSeq" id="WP_090708595.1">
    <property type="nucleotide sequence ID" value="NZ_FOVM01000001.1"/>
</dbReference>
<name>A0A1I4YWI8_9MICO</name>
<evidence type="ECO:0000256" key="2">
    <source>
        <dbReference type="ARBA" id="ARBA00022692"/>
    </source>
</evidence>
<feature type="transmembrane region" description="Helical" evidence="5">
    <location>
        <begin position="81"/>
        <end position="100"/>
    </location>
</feature>
<keyword evidence="3 5" id="KW-1133">Transmembrane helix</keyword>
<evidence type="ECO:0000256" key="4">
    <source>
        <dbReference type="ARBA" id="ARBA00023136"/>
    </source>
</evidence>
<feature type="transmembrane region" description="Helical" evidence="5">
    <location>
        <begin position="55"/>
        <end position="75"/>
    </location>
</feature>
<feature type="domain" description="HTTM-like" evidence="6">
    <location>
        <begin position="2"/>
        <end position="251"/>
    </location>
</feature>
<dbReference type="EMBL" id="FOVM01000001">
    <property type="protein sequence ID" value="SFN42426.1"/>
    <property type="molecule type" value="Genomic_DNA"/>
</dbReference>
<keyword evidence="4 5" id="KW-0472">Membrane</keyword>
<comment type="subcellular location">
    <subcellularLocation>
        <location evidence="1">Endomembrane system</location>
        <topology evidence="1">Multi-pass membrane protein</topology>
    </subcellularLocation>
</comment>
<dbReference type="SMART" id="SM00752">
    <property type="entry name" value="HTTM"/>
    <property type="match status" value="1"/>
</dbReference>
<reference evidence="8" key="1">
    <citation type="submission" date="2016-10" db="EMBL/GenBank/DDBJ databases">
        <authorList>
            <person name="Varghese N."/>
            <person name="Submissions S."/>
        </authorList>
    </citation>
    <scope>NUCLEOTIDE SEQUENCE [LARGE SCALE GENOMIC DNA]</scope>
    <source>
        <strain evidence="8">CGMCC 1.11101</strain>
    </source>
</reference>
<proteinExistence type="predicted"/>
<evidence type="ECO:0000259" key="6">
    <source>
        <dbReference type="SMART" id="SM00752"/>
    </source>
</evidence>
<feature type="transmembrane region" description="Helical" evidence="5">
    <location>
        <begin position="107"/>
        <end position="126"/>
    </location>
</feature>
<keyword evidence="2 5" id="KW-0812">Transmembrane</keyword>
<accession>A0A1I4YWI8</accession>
<evidence type="ECO:0000256" key="1">
    <source>
        <dbReference type="ARBA" id="ARBA00004127"/>
    </source>
</evidence>
<gene>
    <name evidence="7" type="ORF">SAMN05216219_0571</name>
</gene>
<evidence type="ECO:0000313" key="8">
    <source>
        <dbReference type="Proteomes" id="UP000198867"/>
    </source>
</evidence>
<keyword evidence="8" id="KW-1185">Reference proteome</keyword>
<dbReference type="GO" id="GO:0012505">
    <property type="term" value="C:endomembrane system"/>
    <property type="evidence" value="ECO:0007669"/>
    <property type="project" value="UniProtKB-SubCell"/>
</dbReference>
<dbReference type="AlphaFoldDB" id="A0A1I4YWI8"/>
<organism evidence="7 8">
    <name type="scientific">Mycetocola miduiensis</name>
    <dbReference type="NCBI Taxonomy" id="995034"/>
    <lineage>
        <taxon>Bacteria</taxon>
        <taxon>Bacillati</taxon>
        <taxon>Actinomycetota</taxon>
        <taxon>Actinomycetes</taxon>
        <taxon>Micrococcales</taxon>
        <taxon>Microbacteriaceae</taxon>
        <taxon>Mycetocola</taxon>
    </lineage>
</organism>
<sequence length="263" mass="27317">MSAAGWALDVACRLVAIGVFVGAVEQWSVREQFQPGGVLFTPAHRMSRVRALVSGRHTLAVLVLAQLTTALVVLASGVETVLGWAALCVLTIAFVALRWFRRSGGDGAEQMASIVLISTVLVAPAFPGDARLALGVGFIAAQSVLAYSTSGIAKLVSPVWRDGTGLAGILSTIDHGTPALGQWLVRHPTLSKLASWGTIAFECAFVLVLVLPPPLAAGMLLAGLAFHAACAALMGLNSFLWAFPATYPCVWVAAGFVRGLASG</sequence>
<dbReference type="STRING" id="995034.SAMN05216219_0571"/>
<dbReference type="Proteomes" id="UP000198867">
    <property type="component" value="Unassembled WGS sequence"/>
</dbReference>
<evidence type="ECO:0000313" key="7">
    <source>
        <dbReference type="EMBL" id="SFN42426.1"/>
    </source>
</evidence>